<accession>A0A9N9H1X4</accession>
<proteinExistence type="predicted"/>
<feature type="non-terminal residue" evidence="1">
    <location>
        <position position="1"/>
    </location>
</feature>
<dbReference type="AlphaFoldDB" id="A0A9N9H1X4"/>
<organism evidence="1 2">
    <name type="scientific">Funneliformis mosseae</name>
    <name type="common">Endomycorrhizal fungus</name>
    <name type="synonym">Glomus mosseae</name>
    <dbReference type="NCBI Taxonomy" id="27381"/>
    <lineage>
        <taxon>Eukaryota</taxon>
        <taxon>Fungi</taxon>
        <taxon>Fungi incertae sedis</taxon>
        <taxon>Mucoromycota</taxon>
        <taxon>Glomeromycotina</taxon>
        <taxon>Glomeromycetes</taxon>
        <taxon>Glomerales</taxon>
        <taxon>Glomeraceae</taxon>
        <taxon>Funneliformis</taxon>
    </lineage>
</organism>
<dbReference type="Proteomes" id="UP000789375">
    <property type="component" value="Unassembled WGS sequence"/>
</dbReference>
<evidence type="ECO:0000313" key="2">
    <source>
        <dbReference type="Proteomes" id="UP000789375"/>
    </source>
</evidence>
<dbReference type="EMBL" id="CAJVPP010004056">
    <property type="protein sequence ID" value="CAG8642796.1"/>
    <property type="molecule type" value="Genomic_DNA"/>
</dbReference>
<sequence>RGCPECDFVSVDQVALYLLIQAETTEGPHPTVSAIFLHEWSS</sequence>
<reference evidence="1" key="1">
    <citation type="submission" date="2021-06" db="EMBL/GenBank/DDBJ databases">
        <authorList>
            <person name="Kallberg Y."/>
            <person name="Tangrot J."/>
            <person name="Rosling A."/>
        </authorList>
    </citation>
    <scope>NUCLEOTIDE SEQUENCE</scope>
    <source>
        <strain evidence="1">87-6 pot B 2015</strain>
    </source>
</reference>
<comment type="caution">
    <text evidence="1">The sequence shown here is derived from an EMBL/GenBank/DDBJ whole genome shotgun (WGS) entry which is preliminary data.</text>
</comment>
<name>A0A9N9H1X4_FUNMO</name>
<protein>
    <submittedName>
        <fullName evidence="1">7227_t:CDS:1</fullName>
    </submittedName>
</protein>
<keyword evidence="2" id="KW-1185">Reference proteome</keyword>
<gene>
    <name evidence="1" type="ORF">FMOSSE_LOCUS11074</name>
</gene>
<evidence type="ECO:0000313" key="1">
    <source>
        <dbReference type="EMBL" id="CAG8642796.1"/>
    </source>
</evidence>